<dbReference type="GO" id="GO:0046914">
    <property type="term" value="F:transition metal ion binding"/>
    <property type="evidence" value="ECO:0007669"/>
    <property type="project" value="InterPro"/>
</dbReference>
<evidence type="ECO:0000313" key="3">
    <source>
        <dbReference type="Proteomes" id="UP000321899"/>
    </source>
</evidence>
<dbReference type="SMART" id="SM00899">
    <property type="entry name" value="FeoA"/>
    <property type="match status" value="2"/>
</dbReference>
<organism evidence="2 3">
    <name type="scientific">Desulfobotulus mexicanus</name>
    <dbReference type="NCBI Taxonomy" id="2586642"/>
    <lineage>
        <taxon>Bacteria</taxon>
        <taxon>Pseudomonadati</taxon>
        <taxon>Thermodesulfobacteriota</taxon>
        <taxon>Desulfobacteria</taxon>
        <taxon>Desulfobacterales</taxon>
        <taxon>Desulfobacteraceae</taxon>
        <taxon>Desulfobotulus</taxon>
    </lineage>
</organism>
<feature type="domain" description="Ferrous iron transporter FeoA-like" evidence="1">
    <location>
        <begin position="3"/>
        <end position="74"/>
    </location>
</feature>
<reference evidence="2 3" key="1">
    <citation type="submission" date="2019-06" db="EMBL/GenBank/DDBJ databases">
        <title>Desulfobotulus mexicanus sp. nov., a novel sulfate-reducing bacterium isolated from the sediment of an alkaline crater lake in Mexico.</title>
        <authorList>
            <person name="Hirschler-Rea A."/>
        </authorList>
    </citation>
    <scope>NUCLEOTIDE SEQUENCE [LARGE SCALE GENOMIC DNA]</scope>
    <source>
        <strain evidence="2 3">PAR22N</strain>
    </source>
</reference>
<name>A0A5Q4VFY0_9BACT</name>
<feature type="domain" description="Ferrous iron transporter FeoA-like" evidence="1">
    <location>
        <begin position="80"/>
        <end position="151"/>
    </location>
</feature>
<comment type="caution">
    <text evidence="2">The sequence shown here is derived from an EMBL/GenBank/DDBJ whole genome shotgun (WGS) entry which is preliminary data.</text>
</comment>
<dbReference type="InterPro" id="IPR007167">
    <property type="entry name" value="Fe-transptr_FeoA-like"/>
</dbReference>
<dbReference type="Pfam" id="PF04023">
    <property type="entry name" value="FeoA"/>
    <property type="match status" value="1"/>
</dbReference>
<dbReference type="OrthoDB" id="5454113at2"/>
<sequence>MLFSLDQAPCNRPLILSEINDAILSDRLARMGIYAGDSLMRLDEEVHLVPVRIHGPRGHVVLAGGMAAKVIVHHDDGHKTPVLEMLPGETGHVEGLVCGSSLAEGLEILGIRENDNLRMEHRVPPMNYHIRMGNDHFKLTEGMATKIWGEMEGRELQFAMAGRGKPFLVKQLIGGSRALSMLDGFSIAPGKTLFLEAVTPAQPIGHGGRNQVVVGMKTGLRLYLRPDQALRIRVILNQEASDAS</sequence>
<dbReference type="EMBL" id="VDMB01000005">
    <property type="protein sequence ID" value="TYT75172.1"/>
    <property type="molecule type" value="Genomic_DNA"/>
</dbReference>
<accession>A0A5Q4VFY0</accession>
<dbReference type="Proteomes" id="UP000321899">
    <property type="component" value="Unassembled WGS sequence"/>
</dbReference>
<gene>
    <name evidence="2" type="ORF">FIM25_05505</name>
</gene>
<dbReference type="AlphaFoldDB" id="A0A5Q4VFY0"/>
<protein>
    <submittedName>
        <fullName evidence="2">Ferrous iron transport protein A</fullName>
    </submittedName>
</protein>
<evidence type="ECO:0000259" key="1">
    <source>
        <dbReference type="SMART" id="SM00899"/>
    </source>
</evidence>
<dbReference type="Gene3D" id="2.30.30.90">
    <property type="match status" value="1"/>
</dbReference>
<dbReference type="RefSeq" id="WP_139447141.1">
    <property type="nucleotide sequence ID" value="NZ_VDMB01000005.1"/>
</dbReference>
<keyword evidence="3" id="KW-1185">Reference proteome</keyword>
<dbReference type="InterPro" id="IPR038157">
    <property type="entry name" value="FeoA_core_dom"/>
</dbReference>
<proteinExistence type="predicted"/>
<evidence type="ECO:0000313" key="2">
    <source>
        <dbReference type="EMBL" id="TYT75172.1"/>
    </source>
</evidence>